<dbReference type="Proteomes" id="UP000085678">
    <property type="component" value="Unplaced"/>
</dbReference>
<reference evidence="4" key="1">
    <citation type="journal article" date="2015" name="Nat. Commun.">
        <title>The Lingula genome provides insights into brachiopod evolution and the origin of phosphate biomineralization.</title>
        <authorList>
            <person name="Luo Y.J."/>
            <person name="Takeuchi T."/>
            <person name="Koyanagi R."/>
            <person name="Yamada L."/>
            <person name="Kanda M."/>
            <person name="Khalturina M."/>
            <person name="Fujie M."/>
            <person name="Yamasaki S.I."/>
            <person name="Endo K."/>
            <person name="Satoh N."/>
        </authorList>
    </citation>
    <scope>NUCLEOTIDE SEQUENCE</scope>
</reference>
<dbReference type="KEGG" id="lak:106171634"/>
<evidence type="ECO:0000313" key="4">
    <source>
        <dbReference type="RefSeq" id="XP_013407523.1"/>
    </source>
</evidence>
<dbReference type="GeneID" id="106171634"/>
<sequence length="311" mass="35981">MASNNPSENEQSGQRTSDKVPKKMLQLQINSTPAYIRHSNASGKRPQKKKRTRSNSMDLTENITVDELRSIQATLAEIKSEMIRKSDVKEIIAQMKHEIKQEVKEDIKQEMQQYLTDRLSLLSEKIDALYLENESLREKLSKQISDTRKSLDNLKETSHLAKTAVRMANHNQQYSQKNNIKFLNWPEKPKEDLRRDLCRILKEKVNVDISPASILGIHRIPGNSGGARPVIAKFVNTEEKTKVIKHRQALKGNFIMFDHITQKNAELIKILKGKEAVHSAWYFNGRIFAIRNDGRRYTFDIFDDIDTKLKQ</sequence>
<proteinExistence type="predicted"/>
<dbReference type="Gene3D" id="3.30.70.1820">
    <property type="entry name" value="L1 transposable element, RRM domain"/>
    <property type="match status" value="1"/>
</dbReference>
<evidence type="ECO:0000256" key="1">
    <source>
        <dbReference type="SAM" id="Coils"/>
    </source>
</evidence>
<feature type="compositionally biased region" description="Polar residues" evidence="2">
    <location>
        <begin position="1"/>
        <end position="15"/>
    </location>
</feature>
<dbReference type="RefSeq" id="XP_013407523.1">
    <property type="nucleotide sequence ID" value="XM_013552069.1"/>
</dbReference>
<accession>A0A1S3JB19</accession>
<protein>
    <submittedName>
        <fullName evidence="4">Uncharacterized protein PF11_0207</fullName>
    </submittedName>
</protein>
<organism evidence="3 4">
    <name type="scientific">Lingula anatina</name>
    <name type="common">Brachiopod</name>
    <name type="synonym">Lingula unguis</name>
    <dbReference type="NCBI Taxonomy" id="7574"/>
    <lineage>
        <taxon>Eukaryota</taxon>
        <taxon>Metazoa</taxon>
        <taxon>Spiralia</taxon>
        <taxon>Lophotrochozoa</taxon>
        <taxon>Brachiopoda</taxon>
        <taxon>Linguliformea</taxon>
        <taxon>Lingulata</taxon>
        <taxon>Lingulida</taxon>
        <taxon>Linguloidea</taxon>
        <taxon>Lingulidae</taxon>
        <taxon>Lingula</taxon>
    </lineage>
</organism>
<dbReference type="InParanoid" id="A0A1S3JB19"/>
<keyword evidence="3" id="KW-1185">Reference proteome</keyword>
<keyword evidence="1" id="KW-0175">Coiled coil</keyword>
<dbReference type="AlphaFoldDB" id="A0A1S3JB19"/>
<reference evidence="4" key="2">
    <citation type="submission" date="2025-08" db="UniProtKB">
        <authorList>
            <consortium name="RefSeq"/>
        </authorList>
    </citation>
    <scope>IDENTIFICATION</scope>
</reference>
<dbReference type="OrthoDB" id="7477812at2759"/>
<feature type="coiled-coil region" evidence="1">
    <location>
        <begin position="119"/>
        <end position="157"/>
    </location>
</feature>
<evidence type="ECO:0000313" key="3">
    <source>
        <dbReference type="Proteomes" id="UP000085678"/>
    </source>
</evidence>
<evidence type="ECO:0000256" key="2">
    <source>
        <dbReference type="SAM" id="MobiDB-lite"/>
    </source>
</evidence>
<name>A0A1S3JB19_LINAN</name>
<gene>
    <name evidence="4" type="primary">LOC106171634</name>
</gene>
<feature type="region of interest" description="Disordered" evidence="2">
    <location>
        <begin position="1"/>
        <end position="58"/>
    </location>
</feature>